<feature type="region of interest" description="Disordered" evidence="1">
    <location>
        <begin position="267"/>
        <end position="306"/>
    </location>
</feature>
<dbReference type="EMBL" id="QPFP01000029">
    <property type="protein sequence ID" value="TEB29087.1"/>
    <property type="molecule type" value="Genomic_DNA"/>
</dbReference>
<evidence type="ECO:0000313" key="3">
    <source>
        <dbReference type="Proteomes" id="UP000298030"/>
    </source>
</evidence>
<dbReference type="OrthoDB" id="2576496at2759"/>
<reference evidence="2 3" key="1">
    <citation type="journal article" date="2019" name="Nat. Ecol. Evol.">
        <title>Megaphylogeny resolves global patterns of mushroom evolution.</title>
        <authorList>
            <person name="Varga T."/>
            <person name="Krizsan K."/>
            <person name="Foldi C."/>
            <person name="Dima B."/>
            <person name="Sanchez-Garcia M."/>
            <person name="Sanchez-Ramirez S."/>
            <person name="Szollosi G.J."/>
            <person name="Szarkandi J.G."/>
            <person name="Papp V."/>
            <person name="Albert L."/>
            <person name="Andreopoulos W."/>
            <person name="Angelini C."/>
            <person name="Antonin V."/>
            <person name="Barry K.W."/>
            <person name="Bougher N.L."/>
            <person name="Buchanan P."/>
            <person name="Buyck B."/>
            <person name="Bense V."/>
            <person name="Catcheside P."/>
            <person name="Chovatia M."/>
            <person name="Cooper J."/>
            <person name="Damon W."/>
            <person name="Desjardin D."/>
            <person name="Finy P."/>
            <person name="Geml J."/>
            <person name="Haridas S."/>
            <person name="Hughes K."/>
            <person name="Justo A."/>
            <person name="Karasinski D."/>
            <person name="Kautmanova I."/>
            <person name="Kiss B."/>
            <person name="Kocsube S."/>
            <person name="Kotiranta H."/>
            <person name="LaButti K.M."/>
            <person name="Lechner B.E."/>
            <person name="Liimatainen K."/>
            <person name="Lipzen A."/>
            <person name="Lukacs Z."/>
            <person name="Mihaltcheva S."/>
            <person name="Morgado L.N."/>
            <person name="Niskanen T."/>
            <person name="Noordeloos M.E."/>
            <person name="Ohm R.A."/>
            <person name="Ortiz-Santana B."/>
            <person name="Ovrebo C."/>
            <person name="Racz N."/>
            <person name="Riley R."/>
            <person name="Savchenko A."/>
            <person name="Shiryaev A."/>
            <person name="Soop K."/>
            <person name="Spirin V."/>
            <person name="Szebenyi C."/>
            <person name="Tomsovsky M."/>
            <person name="Tulloss R.E."/>
            <person name="Uehling J."/>
            <person name="Grigoriev I.V."/>
            <person name="Vagvolgyi C."/>
            <person name="Papp T."/>
            <person name="Martin F.M."/>
            <person name="Miettinen O."/>
            <person name="Hibbett D.S."/>
            <person name="Nagy L.G."/>
        </authorList>
    </citation>
    <scope>NUCLEOTIDE SEQUENCE [LARGE SCALE GENOMIC DNA]</scope>
    <source>
        <strain evidence="2 3">FP101781</strain>
    </source>
</reference>
<proteinExistence type="predicted"/>
<sequence>MARSSFISEQHLRVAHCRTLRSQTWLECGLQKCNVRNHRSQQELEAHIDNSHLFRMPITCPIASEHCLLRLLSKWLLIIFVQNALPNDHSSTPSCHSIFATTTPMRAQRSRQALHLHVTQQLRPFKPQPKAPPPPLPTTRVMGLTPVRRGLVKLRPYPDMSPSQKRRIPRHPRQVPSSKHKAKLLGTDSEDEEDFDLDMEDLVYPPALPEDAARSILVVKPGAKMDMELSRPGPMLDPRLYGLREPPVSVYFPYFKVFIEEEERKIEAREKEAEESRKAQATPSTLEVKMDVTPLPAPPLPFRQLS</sequence>
<gene>
    <name evidence="2" type="ORF">FA13DRAFT_1793565</name>
</gene>
<dbReference type="Proteomes" id="UP000298030">
    <property type="component" value="Unassembled WGS sequence"/>
</dbReference>
<feature type="compositionally biased region" description="Pro residues" evidence="1">
    <location>
        <begin position="295"/>
        <end position="306"/>
    </location>
</feature>
<organism evidence="2 3">
    <name type="scientific">Coprinellus micaceus</name>
    <name type="common">Glistening ink-cap mushroom</name>
    <name type="synonym">Coprinus micaceus</name>
    <dbReference type="NCBI Taxonomy" id="71717"/>
    <lineage>
        <taxon>Eukaryota</taxon>
        <taxon>Fungi</taxon>
        <taxon>Dikarya</taxon>
        <taxon>Basidiomycota</taxon>
        <taxon>Agaricomycotina</taxon>
        <taxon>Agaricomycetes</taxon>
        <taxon>Agaricomycetidae</taxon>
        <taxon>Agaricales</taxon>
        <taxon>Agaricineae</taxon>
        <taxon>Psathyrellaceae</taxon>
        <taxon>Coprinellus</taxon>
    </lineage>
</organism>
<dbReference type="STRING" id="71717.A0A4Y7T4I6"/>
<feature type="region of interest" description="Disordered" evidence="1">
    <location>
        <begin position="154"/>
        <end position="191"/>
    </location>
</feature>
<evidence type="ECO:0000313" key="2">
    <source>
        <dbReference type="EMBL" id="TEB29087.1"/>
    </source>
</evidence>
<protein>
    <submittedName>
        <fullName evidence="2">Uncharacterized protein</fullName>
    </submittedName>
</protein>
<comment type="caution">
    <text evidence="2">The sequence shown here is derived from an EMBL/GenBank/DDBJ whole genome shotgun (WGS) entry which is preliminary data.</text>
</comment>
<feature type="compositionally biased region" description="Basic residues" evidence="1">
    <location>
        <begin position="164"/>
        <end position="183"/>
    </location>
</feature>
<evidence type="ECO:0000256" key="1">
    <source>
        <dbReference type="SAM" id="MobiDB-lite"/>
    </source>
</evidence>
<feature type="compositionally biased region" description="Basic and acidic residues" evidence="1">
    <location>
        <begin position="267"/>
        <end position="278"/>
    </location>
</feature>
<keyword evidence="3" id="KW-1185">Reference proteome</keyword>
<accession>A0A4Y7T4I6</accession>
<name>A0A4Y7T4I6_COPMI</name>
<dbReference type="AlphaFoldDB" id="A0A4Y7T4I6"/>